<dbReference type="PATRIC" id="fig|1609969.3.peg.1289"/>
<keyword evidence="10" id="KW-0902">Two-component regulatory system</keyword>
<dbReference type="SMART" id="SM00304">
    <property type="entry name" value="HAMP"/>
    <property type="match status" value="1"/>
</dbReference>
<keyword evidence="6" id="KW-0808">Transferase</keyword>
<dbReference type="Pfam" id="PF00672">
    <property type="entry name" value="HAMP"/>
    <property type="match status" value="1"/>
</dbReference>
<reference evidence="15 16" key="1">
    <citation type="submission" date="2015-02" db="EMBL/GenBank/DDBJ databases">
        <title>Single-cell genomics of uncultivated deep-branching MTB reveals a conserved set of magnetosome genes.</title>
        <authorList>
            <person name="Kolinko S."/>
            <person name="Richter M."/>
            <person name="Glockner F.O."/>
            <person name="Brachmann A."/>
            <person name="Schuler D."/>
        </authorList>
    </citation>
    <scope>NUCLEOTIDE SEQUENCE [LARGE SCALE GENOMIC DNA]</scope>
    <source>
        <strain evidence="15">SKK-01</strain>
    </source>
</reference>
<dbReference type="Gene3D" id="3.30.450.20">
    <property type="entry name" value="PAS domain"/>
    <property type="match status" value="1"/>
</dbReference>
<dbReference type="InterPro" id="IPR003594">
    <property type="entry name" value="HATPase_dom"/>
</dbReference>
<dbReference type="SMART" id="SM00387">
    <property type="entry name" value="HATPase_c"/>
    <property type="match status" value="1"/>
</dbReference>
<accession>A0A0F0CU58</accession>
<keyword evidence="9" id="KW-0067">ATP-binding</keyword>
<dbReference type="InterPro" id="IPR050351">
    <property type="entry name" value="BphY/WalK/GraS-like"/>
</dbReference>
<dbReference type="PROSITE" id="PS50885">
    <property type="entry name" value="HAMP"/>
    <property type="match status" value="1"/>
</dbReference>
<keyword evidence="7" id="KW-0547">Nucleotide-binding</keyword>
<comment type="catalytic activity">
    <reaction evidence="1">
        <text>ATP + protein L-histidine = ADP + protein N-phospho-L-histidine.</text>
        <dbReference type="EC" id="2.7.13.3"/>
    </reaction>
</comment>
<evidence type="ECO:0000256" key="10">
    <source>
        <dbReference type="ARBA" id="ARBA00023012"/>
    </source>
</evidence>
<dbReference type="InterPro" id="IPR003660">
    <property type="entry name" value="HAMP_dom"/>
</dbReference>
<keyword evidence="16" id="KW-1185">Reference proteome</keyword>
<dbReference type="PANTHER" id="PTHR45453">
    <property type="entry name" value="PHOSPHATE REGULON SENSOR PROTEIN PHOR"/>
    <property type="match status" value="1"/>
</dbReference>
<dbReference type="EMBL" id="JYNY01000232">
    <property type="protein sequence ID" value="KJJ84970.1"/>
    <property type="molecule type" value="Genomic_DNA"/>
</dbReference>
<dbReference type="InterPro" id="IPR004358">
    <property type="entry name" value="Sig_transdc_His_kin-like_C"/>
</dbReference>
<dbReference type="GO" id="GO:0004721">
    <property type="term" value="F:phosphoprotein phosphatase activity"/>
    <property type="evidence" value="ECO:0007669"/>
    <property type="project" value="TreeGrafter"/>
</dbReference>
<proteinExistence type="predicted"/>
<sequence length="586" mass="65396">MSFYLYGNLSKSAYENIKINLLKNLNLASLFVEVFYSVESQKINSIKNIEITNTAILGRITSFDALADKIGETSGARATIIDIDGTVLGDSLLTIDQIMRVENHLYRTEVQSAIHTGFGESKRFSTTIKKHMLYKAKLVTGKNFFGIIRLAKPLIEIEGLENDIKKIIIPAGSLGILLAILLSFLAALFLTKSLREISNLAKDFVKGDFTTKFFMPQKDETAHLAKAFNLMGDEIKVKIKDITMERSRLEAIFLSMFDGVMVFDEQGRITLMNSALTSVLNITESYEGKLPIEIIRNIEIRELSDKILSFKEGVISQEIIIHNVQEKVLLIHATPLVMENVIKGGVMVFHDITNLRKLEQIRKDFVANVSHELKTPVASIKGYAETLIDGALNDEKNARSFLNVILKESDRLNKLIDNILELSKLESGKNKIKFIAVDMRNIAEQVINAIRQQSEQKNISVTLNSSPAVYCKAKGDEQALYSALFNLVDNAVKYTERNGFVSIFISKIEGFIKVSVIDTGCGIPEELLSRVFERFFRVDKSHSRKIEGTGLGLSIVKNIIQAHGGSVMVKSVVGEGSDFSFIIPKV</sequence>
<dbReference type="GO" id="GO:0005886">
    <property type="term" value="C:plasma membrane"/>
    <property type="evidence" value="ECO:0007669"/>
    <property type="project" value="UniProtKB-SubCell"/>
</dbReference>
<dbReference type="Pfam" id="PF00512">
    <property type="entry name" value="HisKA"/>
    <property type="match status" value="1"/>
</dbReference>
<evidence type="ECO:0000313" key="15">
    <source>
        <dbReference type="EMBL" id="KJJ84970.1"/>
    </source>
</evidence>
<dbReference type="PROSITE" id="PS50109">
    <property type="entry name" value="HIS_KIN"/>
    <property type="match status" value="1"/>
</dbReference>
<dbReference type="InterPro" id="IPR036890">
    <property type="entry name" value="HATPase_C_sf"/>
</dbReference>
<dbReference type="GO" id="GO:0005524">
    <property type="term" value="F:ATP binding"/>
    <property type="evidence" value="ECO:0007669"/>
    <property type="project" value="UniProtKB-KW"/>
</dbReference>
<dbReference type="Pfam" id="PF02518">
    <property type="entry name" value="HATPase_c"/>
    <property type="match status" value="1"/>
</dbReference>
<evidence type="ECO:0000256" key="1">
    <source>
        <dbReference type="ARBA" id="ARBA00000085"/>
    </source>
</evidence>
<evidence type="ECO:0000256" key="6">
    <source>
        <dbReference type="ARBA" id="ARBA00022679"/>
    </source>
</evidence>
<keyword evidence="11 12" id="KW-0472">Membrane</keyword>
<evidence type="ECO:0000313" key="16">
    <source>
        <dbReference type="Proteomes" id="UP000033428"/>
    </source>
</evidence>
<dbReference type="SMART" id="SM00388">
    <property type="entry name" value="HisKA"/>
    <property type="match status" value="1"/>
</dbReference>
<evidence type="ECO:0000256" key="4">
    <source>
        <dbReference type="ARBA" id="ARBA00022475"/>
    </source>
</evidence>
<evidence type="ECO:0000256" key="3">
    <source>
        <dbReference type="ARBA" id="ARBA00012438"/>
    </source>
</evidence>
<keyword evidence="12" id="KW-0812">Transmembrane</keyword>
<evidence type="ECO:0000256" key="11">
    <source>
        <dbReference type="ARBA" id="ARBA00023136"/>
    </source>
</evidence>
<dbReference type="AlphaFoldDB" id="A0A0F0CU58"/>
<dbReference type="Gene3D" id="6.10.340.10">
    <property type="match status" value="1"/>
</dbReference>
<dbReference type="GO" id="GO:0000155">
    <property type="term" value="F:phosphorelay sensor kinase activity"/>
    <property type="evidence" value="ECO:0007669"/>
    <property type="project" value="InterPro"/>
</dbReference>
<name>A0A0F0CU58_9BACT</name>
<dbReference type="InterPro" id="IPR035965">
    <property type="entry name" value="PAS-like_dom_sf"/>
</dbReference>
<dbReference type="InterPro" id="IPR036097">
    <property type="entry name" value="HisK_dim/P_sf"/>
</dbReference>
<keyword evidence="8 15" id="KW-0418">Kinase</keyword>
<dbReference type="SUPFAM" id="SSF47384">
    <property type="entry name" value="Homodimeric domain of signal transducing histidine kinase"/>
    <property type="match status" value="1"/>
</dbReference>
<feature type="domain" description="Histidine kinase" evidence="13">
    <location>
        <begin position="368"/>
        <end position="586"/>
    </location>
</feature>
<dbReference type="PANTHER" id="PTHR45453:SF1">
    <property type="entry name" value="PHOSPHATE REGULON SENSOR PROTEIN PHOR"/>
    <property type="match status" value="1"/>
</dbReference>
<evidence type="ECO:0000259" key="14">
    <source>
        <dbReference type="PROSITE" id="PS50885"/>
    </source>
</evidence>
<evidence type="ECO:0000256" key="12">
    <source>
        <dbReference type="SAM" id="Phobius"/>
    </source>
</evidence>
<evidence type="ECO:0000256" key="7">
    <source>
        <dbReference type="ARBA" id="ARBA00022741"/>
    </source>
</evidence>
<dbReference type="GO" id="GO:0016036">
    <property type="term" value="P:cellular response to phosphate starvation"/>
    <property type="evidence" value="ECO:0007669"/>
    <property type="project" value="TreeGrafter"/>
</dbReference>
<evidence type="ECO:0000256" key="5">
    <source>
        <dbReference type="ARBA" id="ARBA00022553"/>
    </source>
</evidence>
<dbReference type="InterPro" id="IPR003661">
    <property type="entry name" value="HisK_dim/P_dom"/>
</dbReference>
<feature type="domain" description="HAMP" evidence="14">
    <location>
        <begin position="188"/>
        <end position="240"/>
    </location>
</feature>
<dbReference type="FunFam" id="3.30.565.10:FF:000023">
    <property type="entry name" value="PAS domain-containing sensor histidine kinase"/>
    <property type="match status" value="1"/>
</dbReference>
<feature type="transmembrane region" description="Helical" evidence="12">
    <location>
        <begin position="167"/>
        <end position="190"/>
    </location>
</feature>
<dbReference type="FunFam" id="1.10.287.130:FF:000008">
    <property type="entry name" value="Two-component sensor histidine kinase"/>
    <property type="match status" value="1"/>
</dbReference>
<gene>
    <name evidence="15" type="ORF">OMAG_001200</name>
</gene>
<comment type="caution">
    <text evidence="15">The sequence shown here is derived from an EMBL/GenBank/DDBJ whole genome shotgun (WGS) entry which is preliminary data.</text>
</comment>
<dbReference type="InterPro" id="IPR005467">
    <property type="entry name" value="His_kinase_dom"/>
</dbReference>
<dbReference type="CDD" id="cd00082">
    <property type="entry name" value="HisKA"/>
    <property type="match status" value="1"/>
</dbReference>
<dbReference type="EC" id="2.7.13.3" evidence="3"/>
<dbReference type="Gene3D" id="1.10.287.130">
    <property type="match status" value="1"/>
</dbReference>
<organism evidence="15 16">
    <name type="scientific">Candidatus Omnitrophus magneticus</name>
    <dbReference type="NCBI Taxonomy" id="1609969"/>
    <lineage>
        <taxon>Bacteria</taxon>
        <taxon>Pseudomonadati</taxon>
        <taxon>Candidatus Omnitrophota</taxon>
        <taxon>Candidatus Omnitrophus</taxon>
    </lineage>
</organism>
<comment type="subcellular location">
    <subcellularLocation>
        <location evidence="2">Cell membrane</location>
    </subcellularLocation>
</comment>
<keyword evidence="12" id="KW-1133">Transmembrane helix</keyword>
<dbReference type="Proteomes" id="UP000033428">
    <property type="component" value="Unassembled WGS sequence"/>
</dbReference>
<dbReference type="Gene3D" id="3.30.565.10">
    <property type="entry name" value="Histidine kinase-like ATPase, C-terminal domain"/>
    <property type="match status" value="1"/>
</dbReference>
<dbReference type="SUPFAM" id="SSF158472">
    <property type="entry name" value="HAMP domain-like"/>
    <property type="match status" value="1"/>
</dbReference>
<dbReference type="SUPFAM" id="SSF55785">
    <property type="entry name" value="PYP-like sensor domain (PAS domain)"/>
    <property type="match status" value="1"/>
</dbReference>
<dbReference type="SUPFAM" id="SSF55874">
    <property type="entry name" value="ATPase domain of HSP90 chaperone/DNA topoisomerase II/histidine kinase"/>
    <property type="match status" value="1"/>
</dbReference>
<keyword evidence="4" id="KW-1003">Cell membrane</keyword>
<evidence type="ECO:0000256" key="2">
    <source>
        <dbReference type="ARBA" id="ARBA00004236"/>
    </source>
</evidence>
<dbReference type="CDD" id="cd06225">
    <property type="entry name" value="HAMP"/>
    <property type="match status" value="1"/>
</dbReference>
<evidence type="ECO:0000256" key="9">
    <source>
        <dbReference type="ARBA" id="ARBA00022840"/>
    </source>
</evidence>
<evidence type="ECO:0000259" key="13">
    <source>
        <dbReference type="PROSITE" id="PS50109"/>
    </source>
</evidence>
<dbReference type="PRINTS" id="PR00344">
    <property type="entry name" value="BCTRLSENSOR"/>
</dbReference>
<keyword evidence="5" id="KW-0597">Phosphoprotein</keyword>
<protein>
    <recommendedName>
        <fullName evidence="3">histidine kinase</fullName>
        <ecNumber evidence="3">2.7.13.3</ecNumber>
    </recommendedName>
</protein>
<evidence type="ECO:0000256" key="8">
    <source>
        <dbReference type="ARBA" id="ARBA00022777"/>
    </source>
</evidence>